<keyword evidence="2" id="KW-0548">Nucleotidyltransferase</keyword>
<dbReference type="Gene3D" id="1.10.150.20">
    <property type="entry name" value="5' to 3' exonuclease, C-terminal subdomain"/>
    <property type="match status" value="1"/>
</dbReference>
<dbReference type="InterPro" id="IPR016195">
    <property type="entry name" value="Pol/histidinol_Pase-like"/>
</dbReference>
<dbReference type="InterPro" id="IPR002054">
    <property type="entry name" value="DNA-dir_DNA_pol_X"/>
</dbReference>
<dbReference type="CDD" id="cd07436">
    <property type="entry name" value="PHP_PolX"/>
    <property type="match status" value="1"/>
</dbReference>
<protein>
    <recommendedName>
        <fullName evidence="7">DNA polymerase/3'-5' exonuclease PolX</fullName>
    </recommendedName>
</protein>
<feature type="domain" description="DNA-directed DNA polymerase X" evidence="4">
    <location>
        <begin position="1"/>
        <end position="272"/>
    </location>
</feature>
<dbReference type="InterPro" id="IPR037160">
    <property type="entry name" value="DNA_Pol_thumb_sf"/>
</dbReference>
<evidence type="ECO:0000256" key="2">
    <source>
        <dbReference type="ARBA" id="ARBA00022695"/>
    </source>
</evidence>
<dbReference type="InterPro" id="IPR043519">
    <property type="entry name" value="NT_sf"/>
</dbReference>
<feature type="domain" description="Polymerase/histidinol phosphatase N-terminal" evidence="3">
    <location>
        <begin position="296"/>
        <end position="375"/>
    </location>
</feature>
<name>A0A2J6X6B3_9BACT</name>
<dbReference type="GO" id="GO:0042578">
    <property type="term" value="F:phosphoric ester hydrolase activity"/>
    <property type="evidence" value="ECO:0007669"/>
    <property type="project" value="TreeGrafter"/>
</dbReference>
<dbReference type="EMBL" id="PNIX01000223">
    <property type="protein sequence ID" value="PMP82368.1"/>
    <property type="molecule type" value="Genomic_DNA"/>
</dbReference>
<dbReference type="Pfam" id="PF02811">
    <property type="entry name" value="PHP"/>
    <property type="match status" value="1"/>
</dbReference>
<dbReference type="Gene3D" id="3.30.460.10">
    <property type="entry name" value="Beta Polymerase, domain 2"/>
    <property type="match status" value="1"/>
</dbReference>
<evidence type="ECO:0000259" key="4">
    <source>
        <dbReference type="SMART" id="SM00483"/>
    </source>
</evidence>
<dbReference type="Gene3D" id="3.20.20.140">
    <property type="entry name" value="Metal-dependent hydrolases"/>
    <property type="match status" value="1"/>
</dbReference>
<dbReference type="SUPFAM" id="SSF89550">
    <property type="entry name" value="PHP domain-like"/>
    <property type="match status" value="1"/>
</dbReference>
<keyword evidence="1" id="KW-0808">Transferase</keyword>
<evidence type="ECO:0000313" key="5">
    <source>
        <dbReference type="EMBL" id="PMP82368.1"/>
    </source>
</evidence>
<dbReference type="InterPro" id="IPR022311">
    <property type="entry name" value="PolX-like"/>
</dbReference>
<dbReference type="SMART" id="SM00481">
    <property type="entry name" value="POLIIIAc"/>
    <property type="match status" value="1"/>
</dbReference>
<dbReference type="PANTHER" id="PTHR36928:SF1">
    <property type="entry name" value="PHOSPHATASE YCDX-RELATED"/>
    <property type="match status" value="1"/>
</dbReference>
<dbReference type="GO" id="GO:0003677">
    <property type="term" value="F:DNA binding"/>
    <property type="evidence" value="ECO:0007669"/>
    <property type="project" value="InterPro"/>
</dbReference>
<dbReference type="Gene3D" id="3.30.210.10">
    <property type="entry name" value="DNA polymerase, thumb domain"/>
    <property type="match status" value="1"/>
</dbReference>
<comment type="caution">
    <text evidence="5">The sequence shown here is derived from an EMBL/GenBank/DDBJ whole genome shotgun (WGS) entry which is preliminary data.</text>
</comment>
<dbReference type="AlphaFoldDB" id="A0A2J6X6B3"/>
<gene>
    <name evidence="5" type="ORF">C0175_03770</name>
</gene>
<feature type="non-terminal residue" evidence="5">
    <location>
        <position position="1"/>
    </location>
</feature>
<proteinExistence type="predicted"/>
<dbReference type="GO" id="GO:0003887">
    <property type="term" value="F:DNA-directed DNA polymerase activity"/>
    <property type="evidence" value="ECO:0007669"/>
    <property type="project" value="InterPro"/>
</dbReference>
<organism evidence="5 6">
    <name type="scientific">Caldisericum exile</name>
    <dbReference type="NCBI Taxonomy" id="693075"/>
    <lineage>
        <taxon>Bacteria</taxon>
        <taxon>Pseudomonadati</taxon>
        <taxon>Caldisericota/Cryosericota group</taxon>
        <taxon>Caldisericota</taxon>
        <taxon>Caldisericia</taxon>
        <taxon>Caldisericales</taxon>
        <taxon>Caldisericaceae</taxon>
        <taxon>Caldisericum</taxon>
    </lineage>
</organism>
<dbReference type="PIRSF" id="PIRSF005047">
    <property type="entry name" value="UCP005047_YshC"/>
    <property type="match status" value="1"/>
</dbReference>
<sequence>KGAYAFEHSALSILALESSLTKYANLNFLPESVKEEVLNLESLGYSPLKETLEAKTPKVLKQIASIPGIRVNDVLKIYNFLNIDSLFDLEKAIKNGKVKKIFSDKFEEHLRRAIFYYESSTKELSLFYASSYANSIVLACDGLGNIGIVGSVRRGKEVVNNIDFVYDFDEETLIETINLNFDILNFEKRGNLIKFKDVDGVILKFFKIPKDYFYAGLQYYTGSKQHNKEIQEIAKTKGFDISKSGYILIKANSEEDFYEKLSLQYVPPELREGEEEIELSITHSLPKLITLSDIKGDLHVHSSFSDGLSTISELHEEAGLLDYEYLAITDHSKGLKIANGVSQKLYLKESELIDRINNEKYSPYLLKGIEAEINFDGSVDVDEIILNKLDLALGGLHQFSNTRLENTERVKKAIKSGIINIMAHPTNRIIFVRKSIDVNIEEIFNTASQFGVSLEVNVFPNRMDLSTGLIKEARRAHVKFFSIGTDAHNRGHLYFMKYGIKILRRAWVKREEVLNTYRLEEIRDLLCVKTH</sequence>
<dbReference type="InterPro" id="IPR050243">
    <property type="entry name" value="PHP_phosphatase"/>
</dbReference>
<dbReference type="Proteomes" id="UP000236910">
    <property type="component" value="Unassembled WGS sequence"/>
</dbReference>
<dbReference type="Pfam" id="PF14791">
    <property type="entry name" value="DNA_pol_B_thumb"/>
    <property type="match status" value="1"/>
</dbReference>
<dbReference type="InterPro" id="IPR003141">
    <property type="entry name" value="Pol/His_phosphatase_N"/>
</dbReference>
<reference evidence="5 6" key="1">
    <citation type="submission" date="2018-01" db="EMBL/GenBank/DDBJ databases">
        <title>Metagenomic assembled genomes from two thermal pools in the Uzon Caldera, Kamchatka, Russia.</title>
        <authorList>
            <person name="Wilkins L."/>
            <person name="Ettinger C."/>
        </authorList>
    </citation>
    <scope>NUCLEOTIDE SEQUENCE [LARGE SCALE GENOMIC DNA]</scope>
    <source>
        <strain evidence="5">ARK-10</strain>
    </source>
</reference>
<dbReference type="PANTHER" id="PTHR36928">
    <property type="entry name" value="PHOSPHATASE YCDX-RELATED"/>
    <property type="match status" value="1"/>
</dbReference>
<dbReference type="InterPro" id="IPR029398">
    <property type="entry name" value="PolB_thumb"/>
</dbReference>
<evidence type="ECO:0000313" key="6">
    <source>
        <dbReference type="Proteomes" id="UP000236910"/>
    </source>
</evidence>
<dbReference type="SMART" id="SM00483">
    <property type="entry name" value="POLXc"/>
    <property type="match status" value="1"/>
</dbReference>
<dbReference type="InterPro" id="IPR047967">
    <property type="entry name" value="PolX_PHP"/>
</dbReference>
<accession>A0A2J6X6B3</accession>
<evidence type="ECO:0008006" key="7">
    <source>
        <dbReference type="Google" id="ProtNLM"/>
    </source>
</evidence>
<dbReference type="GO" id="GO:0005829">
    <property type="term" value="C:cytosol"/>
    <property type="evidence" value="ECO:0007669"/>
    <property type="project" value="TreeGrafter"/>
</dbReference>
<dbReference type="GO" id="GO:0008270">
    <property type="term" value="F:zinc ion binding"/>
    <property type="evidence" value="ECO:0007669"/>
    <property type="project" value="TreeGrafter"/>
</dbReference>
<evidence type="ECO:0000256" key="1">
    <source>
        <dbReference type="ARBA" id="ARBA00022679"/>
    </source>
</evidence>
<evidence type="ECO:0000259" key="3">
    <source>
        <dbReference type="SMART" id="SM00481"/>
    </source>
</evidence>
<dbReference type="SUPFAM" id="SSF81301">
    <property type="entry name" value="Nucleotidyltransferase"/>
    <property type="match status" value="1"/>
</dbReference>
<dbReference type="InterPro" id="IPR004013">
    <property type="entry name" value="PHP_dom"/>
</dbReference>